<accession>A0A1H6B5B6</accession>
<evidence type="ECO:0000313" key="2">
    <source>
        <dbReference type="Proteomes" id="UP000236728"/>
    </source>
</evidence>
<gene>
    <name evidence="1" type="ORF">SAMN05421819_3540</name>
</gene>
<protein>
    <submittedName>
        <fullName evidence="1">Uncharacterized protein</fullName>
    </submittedName>
</protein>
<keyword evidence="2" id="KW-1185">Reference proteome</keyword>
<evidence type="ECO:0000313" key="1">
    <source>
        <dbReference type="EMBL" id="SEG56041.1"/>
    </source>
</evidence>
<reference evidence="1 2" key="1">
    <citation type="submission" date="2016-10" db="EMBL/GenBank/DDBJ databases">
        <authorList>
            <person name="de Groot N.N."/>
        </authorList>
    </citation>
    <scope>NUCLEOTIDE SEQUENCE [LARGE SCALE GENOMIC DNA]</scope>
    <source>
        <strain evidence="1 2">DSM 22489</strain>
    </source>
</reference>
<organism evidence="1 2">
    <name type="scientific">Bryocella elongata</name>
    <dbReference type="NCBI Taxonomy" id="863522"/>
    <lineage>
        <taxon>Bacteria</taxon>
        <taxon>Pseudomonadati</taxon>
        <taxon>Acidobacteriota</taxon>
        <taxon>Terriglobia</taxon>
        <taxon>Terriglobales</taxon>
        <taxon>Acidobacteriaceae</taxon>
        <taxon>Bryocella</taxon>
    </lineage>
</organism>
<proteinExistence type="predicted"/>
<dbReference type="AlphaFoldDB" id="A0A1H6B5B6"/>
<name>A0A1H6B5B6_9BACT</name>
<dbReference type="EMBL" id="FNVA01000006">
    <property type="protein sequence ID" value="SEG56041.1"/>
    <property type="molecule type" value="Genomic_DNA"/>
</dbReference>
<dbReference type="Proteomes" id="UP000236728">
    <property type="component" value="Unassembled WGS sequence"/>
</dbReference>
<sequence>MKLCGAGVAASVQGSATRLESPRTAPVTVHVSYETSLAMVTENFRTARLHLAECMGCERKASADLDAAVQKRLAATRYANGLRMLGDALAGFAGAGGEAWTKEMDAFLAAVAQHADLQLGSAEELADEIAEETRA</sequence>